<dbReference type="Pfam" id="PF03864">
    <property type="entry name" value="Phage_cap_E"/>
    <property type="match status" value="1"/>
</dbReference>
<proteinExistence type="predicted"/>
<gene>
    <name evidence="1" type="ORF">G3I43_36360</name>
</gene>
<protein>
    <submittedName>
        <fullName evidence="1">Uncharacterized protein</fullName>
    </submittedName>
</protein>
<comment type="caution">
    <text evidence="1">The sequence shown here is derived from an EMBL/GenBank/DDBJ whole genome shotgun (WGS) entry which is preliminary data.</text>
</comment>
<organism evidence="1">
    <name type="scientific">Streptomyces anulatus</name>
    <name type="common">Streptomyces chrysomallus</name>
    <dbReference type="NCBI Taxonomy" id="1892"/>
    <lineage>
        <taxon>Bacteria</taxon>
        <taxon>Bacillati</taxon>
        <taxon>Actinomycetota</taxon>
        <taxon>Actinomycetes</taxon>
        <taxon>Kitasatosporales</taxon>
        <taxon>Streptomycetaceae</taxon>
        <taxon>Streptomyces</taxon>
    </lineage>
</organism>
<evidence type="ECO:0000313" key="1">
    <source>
        <dbReference type="EMBL" id="NEB89588.1"/>
    </source>
</evidence>
<dbReference type="InterPro" id="IPR005564">
    <property type="entry name" value="Major_capsid_GpE"/>
</dbReference>
<name>A0A6G3T4Q9_STRAQ</name>
<dbReference type="EMBL" id="JAAGMK010001028">
    <property type="protein sequence ID" value="NEB89588.1"/>
    <property type="molecule type" value="Genomic_DNA"/>
</dbReference>
<dbReference type="AlphaFoldDB" id="A0A6G3T4Q9"/>
<reference evidence="1" key="1">
    <citation type="submission" date="2020-01" db="EMBL/GenBank/DDBJ databases">
        <title>Insect and environment-associated Actinomycetes.</title>
        <authorList>
            <person name="Currrie C."/>
            <person name="Chevrette M."/>
            <person name="Carlson C."/>
            <person name="Stubbendieck R."/>
            <person name="Wendt-Pienkowski E."/>
        </authorList>
    </citation>
    <scope>NUCLEOTIDE SEQUENCE</scope>
    <source>
        <strain evidence="1">SID505</strain>
    </source>
</reference>
<accession>A0A6G3T4Q9</accession>
<sequence>MLLEASHGSDQDRLIELLYDDVERQVEAVRSRLELAAGDVLADGKFELEQENGLTLEVDWNVPVENRPVACIPWSDPSSNPIAHELPGIQQVDDIGAPEPELVLTSRKAFSYLSANNAYRAAYYGSVSQSTTPTLTPSRSTWCAGTIRFRQSRSTRRRCGWTASPARCCLKTCGFSCLRSGSSGPRPCTGSQPRAWSFRAARTLRSSARTRRA</sequence>